<reference evidence="4" key="1">
    <citation type="submission" date="2017-02" db="UniProtKB">
        <authorList>
            <consortium name="WormBaseParasite"/>
        </authorList>
    </citation>
    <scope>IDENTIFICATION</scope>
</reference>
<evidence type="ECO:0000259" key="1">
    <source>
        <dbReference type="Pfam" id="PF00078"/>
    </source>
</evidence>
<protein>
    <submittedName>
        <fullName evidence="4">Reverse transcriptase domain-containing protein</fullName>
    </submittedName>
</protein>
<dbReference type="EMBL" id="UYSL01003655">
    <property type="protein sequence ID" value="VDL66432.1"/>
    <property type="molecule type" value="Genomic_DNA"/>
</dbReference>
<dbReference type="WBParaSite" id="NBR_0000284201-mRNA-1">
    <property type="protein sequence ID" value="NBR_0000284201-mRNA-1"/>
    <property type="gene ID" value="NBR_0000284201"/>
</dbReference>
<accession>A0A0N4XJZ0</accession>
<dbReference type="AlphaFoldDB" id="A0A0N4XJZ0"/>
<evidence type="ECO:0000313" key="4">
    <source>
        <dbReference type="WBParaSite" id="NBR_0000284201-mRNA-1"/>
    </source>
</evidence>
<feature type="domain" description="Reverse transcriptase" evidence="1">
    <location>
        <begin position="58"/>
        <end position="138"/>
    </location>
</feature>
<proteinExistence type="predicted"/>
<sequence>MVPEVWGDSIIVLNFKQNGDAIECSNYRGIKLISYTKNPIKVNIPYVYERLVDSKHRKMIPISEEQFGFMLVRSTANAIFTARQVMEKYQKKRKSCYLAFLDQEKAYRRLPREVLWRSLRKREVPEYVIQIITGTYARSRATARSRTDTQRRWLSRLVCTKDKY</sequence>
<keyword evidence="3" id="KW-1185">Reference proteome</keyword>
<evidence type="ECO:0000313" key="2">
    <source>
        <dbReference type="EMBL" id="VDL66432.1"/>
    </source>
</evidence>
<organism evidence="4">
    <name type="scientific">Nippostrongylus brasiliensis</name>
    <name type="common">Rat hookworm</name>
    <dbReference type="NCBI Taxonomy" id="27835"/>
    <lineage>
        <taxon>Eukaryota</taxon>
        <taxon>Metazoa</taxon>
        <taxon>Ecdysozoa</taxon>
        <taxon>Nematoda</taxon>
        <taxon>Chromadorea</taxon>
        <taxon>Rhabditida</taxon>
        <taxon>Rhabditina</taxon>
        <taxon>Rhabditomorpha</taxon>
        <taxon>Strongyloidea</taxon>
        <taxon>Heligmosomidae</taxon>
        <taxon>Nippostrongylus</taxon>
    </lineage>
</organism>
<dbReference type="OMA" id="TEDDAYP"/>
<gene>
    <name evidence="2" type="ORF">NBR_LOCUS2843</name>
</gene>
<dbReference type="STRING" id="27835.A0A0N4XJZ0"/>
<evidence type="ECO:0000313" key="3">
    <source>
        <dbReference type="Proteomes" id="UP000271162"/>
    </source>
</evidence>
<dbReference type="Proteomes" id="UP000271162">
    <property type="component" value="Unassembled WGS sequence"/>
</dbReference>
<reference evidence="2 3" key="2">
    <citation type="submission" date="2018-11" db="EMBL/GenBank/DDBJ databases">
        <authorList>
            <consortium name="Pathogen Informatics"/>
        </authorList>
    </citation>
    <scope>NUCLEOTIDE SEQUENCE [LARGE SCALE GENOMIC DNA]</scope>
</reference>
<dbReference type="Pfam" id="PF00078">
    <property type="entry name" value="RVT_1"/>
    <property type="match status" value="1"/>
</dbReference>
<dbReference type="InterPro" id="IPR000477">
    <property type="entry name" value="RT_dom"/>
</dbReference>
<dbReference type="PANTHER" id="PTHR19446">
    <property type="entry name" value="REVERSE TRANSCRIPTASES"/>
    <property type="match status" value="1"/>
</dbReference>
<name>A0A0N4XJZ0_NIPBR</name>